<proteinExistence type="predicted"/>
<accession>A0A2M7RAC2</accession>
<dbReference type="GO" id="GO:0008108">
    <property type="term" value="F:UDP-glucose:hexose-1-phosphate uridylyltransferase activity"/>
    <property type="evidence" value="ECO:0007669"/>
    <property type="project" value="InterPro"/>
</dbReference>
<keyword evidence="2" id="KW-0548">Nucleotidyltransferase</keyword>
<dbReference type="InterPro" id="IPR036265">
    <property type="entry name" value="HIT-like_sf"/>
</dbReference>
<organism evidence="2 3">
    <name type="scientific">Candidatus Magasanikbacteria bacterium CG_4_10_14_0_8_um_filter_32_14</name>
    <dbReference type="NCBI Taxonomy" id="1974640"/>
    <lineage>
        <taxon>Bacteria</taxon>
        <taxon>Candidatus Magasanikiibacteriota</taxon>
    </lineage>
</organism>
<sequence length="130" mass="15144">FCQNMEDEKKDGSRIVMETKHFIAFIPYAALSPFHTWLYPKRHMARFTEITNKETDDLAVVMKALLGKFYYGLKDPDFNYVIRSAPATLKRPEHFHWYITFIPRVTKTAGFELGSGMFINPSLPEKSAEF</sequence>
<feature type="domain" description="Galactose-1-phosphate uridyl transferase C-terminal" evidence="1">
    <location>
        <begin position="6"/>
        <end position="100"/>
    </location>
</feature>
<dbReference type="Gene3D" id="3.30.428.10">
    <property type="entry name" value="HIT-like"/>
    <property type="match status" value="1"/>
</dbReference>
<dbReference type="Proteomes" id="UP000229449">
    <property type="component" value="Unassembled WGS sequence"/>
</dbReference>
<feature type="non-terminal residue" evidence="2">
    <location>
        <position position="1"/>
    </location>
</feature>
<name>A0A2M7RAC2_9BACT</name>
<dbReference type="InterPro" id="IPR005850">
    <property type="entry name" value="GalP_Utransf_C"/>
</dbReference>
<dbReference type="SUPFAM" id="SSF54197">
    <property type="entry name" value="HIT-like"/>
    <property type="match status" value="1"/>
</dbReference>
<evidence type="ECO:0000313" key="3">
    <source>
        <dbReference type="Proteomes" id="UP000229449"/>
    </source>
</evidence>
<dbReference type="EMBL" id="PFMA01000031">
    <property type="protein sequence ID" value="PIY93511.1"/>
    <property type="molecule type" value="Genomic_DNA"/>
</dbReference>
<reference evidence="3" key="1">
    <citation type="submission" date="2017-09" db="EMBL/GenBank/DDBJ databases">
        <title>Depth-based differentiation of microbial function through sediment-hosted aquifers and enrichment of novel symbionts in the deep terrestrial subsurface.</title>
        <authorList>
            <person name="Probst A.J."/>
            <person name="Ladd B."/>
            <person name="Jarett J.K."/>
            <person name="Geller-Mcgrath D.E."/>
            <person name="Sieber C.M.K."/>
            <person name="Emerson J.B."/>
            <person name="Anantharaman K."/>
            <person name="Thomas B.C."/>
            <person name="Malmstrom R."/>
            <person name="Stieglmeier M."/>
            <person name="Klingl A."/>
            <person name="Woyke T."/>
            <person name="Ryan C.M."/>
            <person name="Banfield J.F."/>
        </authorList>
    </citation>
    <scope>NUCLEOTIDE SEQUENCE [LARGE SCALE GENOMIC DNA]</scope>
</reference>
<evidence type="ECO:0000313" key="2">
    <source>
        <dbReference type="EMBL" id="PIY93511.1"/>
    </source>
</evidence>
<keyword evidence="2" id="KW-0808">Transferase</keyword>
<gene>
    <name evidence="2" type="ORF">COY69_01245</name>
</gene>
<dbReference type="Pfam" id="PF02744">
    <property type="entry name" value="GalP_UDP_tr_C"/>
    <property type="match status" value="1"/>
</dbReference>
<dbReference type="PANTHER" id="PTHR42763:SF2">
    <property type="entry name" value="ADP-GLUCOSE PHOSPHORYLASE"/>
    <property type="match status" value="1"/>
</dbReference>
<dbReference type="GO" id="GO:0006012">
    <property type="term" value="P:galactose metabolic process"/>
    <property type="evidence" value="ECO:0007669"/>
    <property type="project" value="InterPro"/>
</dbReference>
<feature type="non-terminal residue" evidence="2">
    <location>
        <position position="130"/>
    </location>
</feature>
<dbReference type="PANTHER" id="PTHR42763">
    <property type="entry name" value="ADP-GLUCOSE PHOSPHORYLASE"/>
    <property type="match status" value="1"/>
</dbReference>
<dbReference type="AlphaFoldDB" id="A0A2M7RAC2"/>
<protein>
    <submittedName>
        <fullName evidence="2">Galactose-1-phosphate uridylyltransferase</fullName>
    </submittedName>
</protein>
<comment type="caution">
    <text evidence="2">The sequence shown here is derived from an EMBL/GenBank/DDBJ whole genome shotgun (WGS) entry which is preliminary data.</text>
</comment>
<evidence type="ECO:0000259" key="1">
    <source>
        <dbReference type="Pfam" id="PF02744"/>
    </source>
</evidence>
<dbReference type="InterPro" id="IPR053177">
    <property type="entry name" value="ADP-glucose_phosphorylase"/>
</dbReference>